<name>A0A1E3ILV4_9TREE</name>
<evidence type="ECO:0000313" key="3">
    <source>
        <dbReference type="Proteomes" id="UP000094043"/>
    </source>
</evidence>
<dbReference type="VEuPathDB" id="FungiDB:L203_02296"/>
<dbReference type="OrthoDB" id="2573025at2759"/>
<evidence type="ECO:0000256" key="1">
    <source>
        <dbReference type="SAM" id="MobiDB-lite"/>
    </source>
</evidence>
<keyword evidence="3" id="KW-1185">Reference proteome</keyword>
<feature type="region of interest" description="Disordered" evidence="1">
    <location>
        <begin position="514"/>
        <end position="537"/>
    </location>
</feature>
<feature type="region of interest" description="Disordered" evidence="1">
    <location>
        <begin position="1"/>
        <end position="30"/>
    </location>
</feature>
<sequence length="732" mass="80679">MPPHGPSLRNPPKRGRPSEAAATTTAAATVTSAAGGGLAVKQERQDGQYPATQVEAAYGYVDPTVCQGDALMRYPGQNALTRALPLFWQGSIVPGGAAGHEPAQLKRSMAMPSRVNLQPSKRSRAVANDAEPELLASCHVKTEDVDAAPGTNDGSERRNSWPYGYSNPEPGTVFGRRHSVATMRDGLLSEPADHDHLNVNQTLDHSSTTEHASVHSLGPAFFANFSTDKETSKSGLNSTFLRSDLQFQRRFSDASALSFYPSVLNSARPVTISGTCLNTPSDFSLATSSSFHSDTASSLPPSTANSSHVGFSLTNDRDANLNASSPPCDLMYQPRSVFSSQVYDRPSTCPTFNQNVYSNPSAFVQYIESLPLVAPSSPSSGSQYQNVNHLRHMNNTLHDIRRPSTLPTYTPFGSIYDQQRPFSASADRRMSYPFAQNPPFANPFSFVVPPLAESPIQNKDSIDTSVLGRKFMASPLAEDSDAEQERENKYEIFGKLNEEQSAILFAGHYREESEFTNEEGKSDLPRRRKNWGTPQVTSTTCSCPVLHGPKASEIDLGVEPHPCETRVSIKRIGRQGHFLCSYCIGRDSHVETYVAQCIANNKPDKLCWLYAMYKREKVVKRDGKNRDTMRWQKYWEVHRYDQVDRDYGNALLDQFVGKLPRSASASVLCDMTKDEEQEDKKTKGETASGYCTDTDHMTQHINLGIYQKASPGAISRIGLMSETSSDDDFKDD</sequence>
<reference evidence="2" key="2">
    <citation type="journal article" date="2022" name="Elife">
        <title>Obligate sexual reproduction of a homothallic fungus closely related to the Cryptococcus pathogenic species complex.</title>
        <authorList>
            <person name="Passer A.R."/>
            <person name="Clancey S.A."/>
            <person name="Shea T."/>
            <person name="David-Palma M."/>
            <person name="Averette A.F."/>
            <person name="Boekhout T."/>
            <person name="Porcel B.M."/>
            <person name="Nowrousian M."/>
            <person name="Cuomo C.A."/>
            <person name="Sun S."/>
            <person name="Heitman J."/>
            <person name="Coelho M.A."/>
        </authorList>
    </citation>
    <scope>NUCLEOTIDE SEQUENCE</scope>
    <source>
        <strain evidence="2">CBS 7841</strain>
    </source>
</reference>
<dbReference type="KEGG" id="cdep:91088720"/>
<dbReference type="EMBL" id="CP143788">
    <property type="protein sequence ID" value="WVN89289.1"/>
    <property type="molecule type" value="Genomic_DNA"/>
</dbReference>
<dbReference type="GeneID" id="91088720"/>
<feature type="compositionally biased region" description="Basic and acidic residues" evidence="1">
    <location>
        <begin position="514"/>
        <end position="525"/>
    </location>
</feature>
<accession>A0A1E3ILV4</accession>
<proteinExistence type="predicted"/>
<reference evidence="2" key="1">
    <citation type="submission" date="2016-06" db="EMBL/GenBank/DDBJ databases">
        <authorList>
            <person name="Cuomo C."/>
            <person name="Litvintseva A."/>
            <person name="Heitman J."/>
            <person name="Chen Y."/>
            <person name="Sun S."/>
            <person name="Springer D."/>
            <person name="Dromer F."/>
            <person name="Young S."/>
            <person name="Zeng Q."/>
            <person name="Chapman S."/>
            <person name="Gujja S."/>
            <person name="Saif S."/>
            <person name="Birren B."/>
        </authorList>
    </citation>
    <scope>NUCLEOTIDE SEQUENCE</scope>
    <source>
        <strain evidence="2">CBS 7841</strain>
    </source>
</reference>
<dbReference type="Proteomes" id="UP000094043">
    <property type="component" value="Chromosome 5"/>
</dbReference>
<dbReference type="RefSeq" id="XP_066069989.1">
    <property type="nucleotide sequence ID" value="XM_066213892.1"/>
</dbReference>
<dbReference type="AlphaFoldDB" id="A0A1E3ILV4"/>
<protein>
    <submittedName>
        <fullName evidence="2">Uncharacterized protein</fullName>
    </submittedName>
</protein>
<feature type="compositionally biased region" description="Low complexity" evidence="1">
    <location>
        <begin position="20"/>
        <end position="30"/>
    </location>
</feature>
<evidence type="ECO:0000313" key="2">
    <source>
        <dbReference type="EMBL" id="WVN89289.1"/>
    </source>
</evidence>
<organism evidence="2 3">
    <name type="scientific">Cryptococcus depauperatus CBS 7841</name>
    <dbReference type="NCBI Taxonomy" id="1295531"/>
    <lineage>
        <taxon>Eukaryota</taxon>
        <taxon>Fungi</taxon>
        <taxon>Dikarya</taxon>
        <taxon>Basidiomycota</taxon>
        <taxon>Agaricomycotina</taxon>
        <taxon>Tremellomycetes</taxon>
        <taxon>Tremellales</taxon>
        <taxon>Cryptococcaceae</taxon>
        <taxon>Cryptococcus</taxon>
    </lineage>
</organism>
<feature type="region of interest" description="Disordered" evidence="1">
    <location>
        <begin position="145"/>
        <end position="167"/>
    </location>
</feature>
<gene>
    <name evidence="2" type="ORF">L203_104510</name>
</gene>
<reference evidence="2" key="3">
    <citation type="submission" date="2024-01" db="EMBL/GenBank/DDBJ databases">
        <authorList>
            <person name="Coelho M.A."/>
            <person name="David-Palma M."/>
            <person name="Shea T."/>
            <person name="Sun S."/>
            <person name="Cuomo C.A."/>
            <person name="Heitman J."/>
        </authorList>
    </citation>
    <scope>NUCLEOTIDE SEQUENCE</scope>
    <source>
        <strain evidence="2">CBS 7841</strain>
    </source>
</reference>